<dbReference type="InterPro" id="IPR027417">
    <property type="entry name" value="P-loop_NTPase"/>
</dbReference>
<gene>
    <name evidence="6" type="ORF">UJA718_LOCUS28358</name>
</gene>
<dbReference type="Pfam" id="PF05729">
    <property type="entry name" value="NACHT"/>
    <property type="match status" value="1"/>
</dbReference>
<evidence type="ECO:0000256" key="2">
    <source>
        <dbReference type="ARBA" id="ARBA00045876"/>
    </source>
</evidence>
<accession>A0A820XJT2</accession>
<dbReference type="InterPro" id="IPR000357">
    <property type="entry name" value="HEAT"/>
</dbReference>
<dbReference type="GO" id="GO:0007165">
    <property type="term" value="P:signal transduction"/>
    <property type="evidence" value="ECO:0007669"/>
    <property type="project" value="InterPro"/>
</dbReference>
<dbReference type="InterPro" id="IPR035897">
    <property type="entry name" value="Toll_tir_struct_dom_sf"/>
</dbReference>
<evidence type="ECO:0000313" key="6">
    <source>
        <dbReference type="EMBL" id="CAF4533848.1"/>
    </source>
</evidence>
<dbReference type="Pfam" id="PF02985">
    <property type="entry name" value="HEAT"/>
    <property type="match status" value="1"/>
</dbReference>
<dbReference type="PANTHER" id="PTHR12697:SF5">
    <property type="entry name" value="DEOXYHYPUSINE HYDROXYLASE"/>
    <property type="match status" value="1"/>
</dbReference>
<evidence type="ECO:0000313" key="7">
    <source>
        <dbReference type="Proteomes" id="UP000663873"/>
    </source>
</evidence>
<dbReference type="InterPro" id="IPR021133">
    <property type="entry name" value="HEAT_type_2"/>
</dbReference>
<dbReference type="SMART" id="SM01349">
    <property type="entry name" value="TOG"/>
    <property type="match status" value="2"/>
</dbReference>
<feature type="repeat" description="HEAT" evidence="3">
    <location>
        <begin position="1233"/>
        <end position="1270"/>
    </location>
</feature>
<dbReference type="InterPro" id="IPR000157">
    <property type="entry name" value="TIR_dom"/>
</dbReference>
<dbReference type="Gene3D" id="1.25.10.10">
    <property type="entry name" value="Leucine-rich Repeat Variant"/>
    <property type="match status" value="5"/>
</dbReference>
<organism evidence="6 7">
    <name type="scientific">Rotaria socialis</name>
    <dbReference type="NCBI Taxonomy" id="392032"/>
    <lineage>
        <taxon>Eukaryota</taxon>
        <taxon>Metazoa</taxon>
        <taxon>Spiralia</taxon>
        <taxon>Gnathifera</taxon>
        <taxon>Rotifera</taxon>
        <taxon>Eurotatoria</taxon>
        <taxon>Bdelloidea</taxon>
        <taxon>Philodinida</taxon>
        <taxon>Philodinidae</taxon>
        <taxon>Rotaria</taxon>
    </lineage>
</organism>
<keyword evidence="7" id="KW-1185">Reference proteome</keyword>
<dbReference type="SMART" id="SM00567">
    <property type="entry name" value="EZ_HEAT"/>
    <property type="match status" value="11"/>
</dbReference>
<comment type="function">
    <text evidence="2">Catalyzes the hydroxylation of the N(6)-(4-aminobutyl)-L-lysine intermediate produced by deoxyhypusine synthase/DHPS on a critical lysine of the eukaryotic translation initiation factor 5A/eIF-5A. This is the second step of the post-translational modification of that lysine into an unusual amino acid residue named hypusine. Hypusination is unique to mature eIF-5A factor and is essential for its function.</text>
</comment>
<dbReference type="InterPro" id="IPR034085">
    <property type="entry name" value="TOG"/>
</dbReference>
<dbReference type="InterPro" id="IPR004155">
    <property type="entry name" value="PBS_lyase_HEAT"/>
</dbReference>
<feature type="domain" description="TOG" evidence="5">
    <location>
        <begin position="812"/>
        <end position="1002"/>
    </location>
</feature>
<dbReference type="InterPro" id="IPR007111">
    <property type="entry name" value="NACHT_NTPase"/>
</dbReference>
<sequence>MLSCSHESKAIVKIVYEIFKEKNVPVWFDDPDVDDNNYDKMMKAVENAHTVCCFLTAKYEVSPYCILELQYAKKLNKRITPCMFVDKNQWKPTTGKWLDLMIGSIVPFDFSGSSKEIITQKTRELISEVEFEPLYNQDNLPEPKDKLVISIKHKYLQKGQIKSICNKTISLSIENSYFNLSMITTKQQEEARKNQNYVNVVSNNEEIWSKKLINIEDIFKECRHKTKKIHCLGRAGIGKSMLCDYVTYLWAKGDLWSEYELVILVRLHELTKERYPRLDEYMPVDLIEQEYFRGDRLSFEERNAFRKMCKSHNVLWILDGYDKFTHRIPKQVKHAFNEIIDKEHYVLTSRPCAINLSYETKIEIIGFVDSDIENYIRQYFYQSSDETNTTSDEIPKLLNFMKSNPSVWAIAHTPINLELLCTVWIDTDWSNTANVTITTLYEHFVNCLCKQYLRQRNMDYDSNDGRKLYEYCDKELCFLENLAFSAMESSSFIAQPELMAKVAEDSEYDLFSSSQWLNLGILKSYDDCVIDINVGQTKSYYFVHYSFQEYFAARYLARRLSIDEQSIIKFINSYKYDQRFTMLFVFTTGILVSQSDSKLFDIFMNTIESEPRDLIGMYHIQLIIQLFDELACCKNYQNLDKHLRDIYNWFQFVIKQTNKVIQSNVVNTLANSTTLSKLTYFRETLISMQGDSSTNQTQCVNEDFDDNTVHTLIHTLRDSKWSQRLIASKTLVMMGEKAATKDTLLALIDLFRNTDKNARDVARYTLIKISSNAAAEDLINVLLAALQDPEWLVRKTACSAIRAIGGKVTTNDMINALIKTLSDSDERVQDVACQTLVKIGKKAANYARISALTKLLQDRQWSARKAACTVLKAMGEKAATAHTINALIQILRDEKGIMRTAAREALAKMGQNAGEHRLIGKLIQTMQHSQHDVREAACQVLTKIGRNVATMDVIDVLIQALQDKEWSVRKAACESLKAIGDKAVTRQAVQALIERLGDMEEEVRRAARDALIDMPPKIATQDTIDAIIQVLHGRDHDVRHGTRQTLVVMFIKALKNDTLDIVLNALGYPNDDVTYAACGALAHTETNAATREIIQALIKILRDSKTGIKTTAWEALARMCYIATPTREYLTHYQARRNPDFSLIRTALIELLKCDHIGFLHHVDYVIKQALQYDDNGLRYDACKLIAKQNTYATDKTTAYLLVEILKDSHGKLKAAACEALKMIEPIFATNEVIDAVVKALKDPDPDVKVAACKAITAISEQAATKDTIDALSSTLRDPDSRVKQHAAKALTAMVDQTTMKDSIDVLVQALKDSDRDVRRFACEAFTEIKGNAITKEIVDVLVQALQDSNFYVRRAACTVFIKMSEKAATKDIIDALT</sequence>
<feature type="non-terminal residue" evidence="6">
    <location>
        <position position="1378"/>
    </location>
</feature>
<dbReference type="SUPFAM" id="SSF52200">
    <property type="entry name" value="Toll/Interleukin receptor TIR domain"/>
    <property type="match status" value="1"/>
</dbReference>
<protein>
    <recommendedName>
        <fullName evidence="5">TOG domain-containing protein</fullName>
    </recommendedName>
</protein>
<feature type="coiled-coil region" evidence="4">
    <location>
        <begin position="982"/>
        <end position="1009"/>
    </location>
</feature>
<feature type="repeat" description="HEAT" evidence="3">
    <location>
        <begin position="953"/>
        <end position="990"/>
    </location>
</feature>
<evidence type="ECO:0000256" key="3">
    <source>
        <dbReference type="PROSITE-ProRule" id="PRU00103"/>
    </source>
</evidence>
<keyword evidence="1" id="KW-0677">Repeat</keyword>
<dbReference type="PANTHER" id="PTHR12697">
    <property type="entry name" value="PBS LYASE HEAT-LIKE PROTEIN"/>
    <property type="match status" value="1"/>
</dbReference>
<evidence type="ECO:0000256" key="4">
    <source>
        <dbReference type="SAM" id="Coils"/>
    </source>
</evidence>
<dbReference type="InterPro" id="IPR011989">
    <property type="entry name" value="ARM-like"/>
</dbReference>
<proteinExistence type="predicted"/>
<name>A0A820XJT2_9BILA</name>
<dbReference type="GO" id="GO:0016491">
    <property type="term" value="F:oxidoreductase activity"/>
    <property type="evidence" value="ECO:0007669"/>
    <property type="project" value="TreeGrafter"/>
</dbReference>
<dbReference type="Proteomes" id="UP000663873">
    <property type="component" value="Unassembled WGS sequence"/>
</dbReference>
<dbReference type="Pfam" id="PF13646">
    <property type="entry name" value="HEAT_2"/>
    <property type="match status" value="3"/>
</dbReference>
<dbReference type="PROSITE" id="PS50077">
    <property type="entry name" value="HEAT_REPEAT"/>
    <property type="match status" value="2"/>
</dbReference>
<dbReference type="SUPFAM" id="SSF48371">
    <property type="entry name" value="ARM repeat"/>
    <property type="match status" value="2"/>
</dbReference>
<dbReference type="Gene3D" id="3.40.50.10140">
    <property type="entry name" value="Toll/interleukin-1 receptor homology (TIR) domain"/>
    <property type="match status" value="1"/>
</dbReference>
<comment type="caution">
    <text evidence="6">The sequence shown here is derived from an EMBL/GenBank/DDBJ whole genome shotgun (WGS) entry which is preliminary data.</text>
</comment>
<dbReference type="Pfam" id="PF13676">
    <property type="entry name" value="TIR_2"/>
    <property type="match status" value="1"/>
</dbReference>
<dbReference type="InterPro" id="IPR016024">
    <property type="entry name" value="ARM-type_fold"/>
</dbReference>
<dbReference type="Gene3D" id="3.40.50.300">
    <property type="entry name" value="P-loop containing nucleotide triphosphate hydrolases"/>
    <property type="match status" value="1"/>
</dbReference>
<evidence type="ECO:0000256" key="1">
    <source>
        <dbReference type="ARBA" id="ARBA00022737"/>
    </source>
</evidence>
<reference evidence="6" key="1">
    <citation type="submission" date="2021-02" db="EMBL/GenBank/DDBJ databases">
        <authorList>
            <person name="Nowell W R."/>
        </authorList>
    </citation>
    <scope>NUCLEOTIDE SEQUENCE</scope>
</reference>
<evidence type="ECO:0000259" key="5">
    <source>
        <dbReference type="SMART" id="SM01349"/>
    </source>
</evidence>
<keyword evidence="4" id="KW-0175">Coiled coil</keyword>
<dbReference type="EMBL" id="CAJOBP010008387">
    <property type="protein sequence ID" value="CAF4533848.1"/>
    <property type="molecule type" value="Genomic_DNA"/>
</dbReference>
<feature type="domain" description="TOG" evidence="5">
    <location>
        <begin position="1164"/>
        <end position="1366"/>
    </location>
</feature>